<dbReference type="Proteomes" id="UP001157126">
    <property type="component" value="Unassembled WGS sequence"/>
</dbReference>
<dbReference type="RefSeq" id="WP_284305101.1">
    <property type="nucleotide sequence ID" value="NZ_BSUO01000001.1"/>
</dbReference>
<keyword evidence="3" id="KW-1185">Reference proteome</keyword>
<evidence type="ECO:0000313" key="3">
    <source>
        <dbReference type="Proteomes" id="UP001157126"/>
    </source>
</evidence>
<feature type="region of interest" description="Disordered" evidence="1">
    <location>
        <begin position="37"/>
        <end position="65"/>
    </location>
</feature>
<proteinExistence type="predicted"/>
<gene>
    <name evidence="2" type="ORF">GCM10025883_36010</name>
</gene>
<feature type="compositionally biased region" description="Low complexity" evidence="1">
    <location>
        <begin position="37"/>
        <end position="51"/>
    </location>
</feature>
<evidence type="ECO:0000313" key="2">
    <source>
        <dbReference type="EMBL" id="GMA41556.1"/>
    </source>
</evidence>
<protein>
    <submittedName>
        <fullName evidence="2">Uncharacterized protein</fullName>
    </submittedName>
</protein>
<evidence type="ECO:0000256" key="1">
    <source>
        <dbReference type="SAM" id="MobiDB-lite"/>
    </source>
</evidence>
<name>A0ABQ6IVT5_9MICO</name>
<comment type="caution">
    <text evidence="2">The sequence shown here is derived from an EMBL/GenBank/DDBJ whole genome shotgun (WGS) entry which is preliminary data.</text>
</comment>
<sequence>MADDLDTLRQALPADGDLTPHLARLLAACGGTLRGMGTATPGTPATTDAGPRGAGAGDTTSGVAS</sequence>
<organism evidence="2 3">
    <name type="scientific">Mobilicoccus caccae</name>
    <dbReference type="NCBI Taxonomy" id="1859295"/>
    <lineage>
        <taxon>Bacteria</taxon>
        <taxon>Bacillati</taxon>
        <taxon>Actinomycetota</taxon>
        <taxon>Actinomycetes</taxon>
        <taxon>Micrococcales</taxon>
        <taxon>Dermatophilaceae</taxon>
        <taxon>Mobilicoccus</taxon>
    </lineage>
</organism>
<accession>A0ABQ6IVT5</accession>
<dbReference type="EMBL" id="BSUO01000001">
    <property type="protein sequence ID" value="GMA41556.1"/>
    <property type="molecule type" value="Genomic_DNA"/>
</dbReference>
<reference evidence="3" key="1">
    <citation type="journal article" date="2019" name="Int. J. Syst. Evol. Microbiol.">
        <title>The Global Catalogue of Microorganisms (GCM) 10K type strain sequencing project: providing services to taxonomists for standard genome sequencing and annotation.</title>
        <authorList>
            <consortium name="The Broad Institute Genomics Platform"/>
            <consortium name="The Broad Institute Genome Sequencing Center for Infectious Disease"/>
            <person name="Wu L."/>
            <person name="Ma J."/>
        </authorList>
    </citation>
    <scope>NUCLEOTIDE SEQUENCE [LARGE SCALE GENOMIC DNA]</scope>
    <source>
        <strain evidence="3">NBRC 113072</strain>
    </source>
</reference>